<proteinExistence type="predicted"/>
<evidence type="ECO:0000313" key="4">
    <source>
        <dbReference type="Proteomes" id="UP000663864"/>
    </source>
</evidence>
<dbReference type="SUPFAM" id="SSF56399">
    <property type="entry name" value="ADP-ribosylation"/>
    <property type="match status" value="1"/>
</dbReference>
<dbReference type="InterPro" id="IPR011990">
    <property type="entry name" value="TPR-like_helical_dom_sf"/>
</dbReference>
<comment type="caution">
    <text evidence="2">The sequence shown here is derived from an EMBL/GenBank/DDBJ whole genome shotgun (WGS) entry which is preliminary data.</text>
</comment>
<organism evidence="2 4">
    <name type="scientific">Rotaria sordida</name>
    <dbReference type="NCBI Taxonomy" id="392033"/>
    <lineage>
        <taxon>Eukaryota</taxon>
        <taxon>Metazoa</taxon>
        <taxon>Spiralia</taxon>
        <taxon>Gnathifera</taxon>
        <taxon>Rotifera</taxon>
        <taxon>Eurotatoria</taxon>
        <taxon>Bdelloidea</taxon>
        <taxon>Philodinida</taxon>
        <taxon>Philodinidae</taxon>
        <taxon>Rotaria</taxon>
    </lineage>
</organism>
<evidence type="ECO:0000256" key="1">
    <source>
        <dbReference type="PROSITE-ProRule" id="PRU00339"/>
    </source>
</evidence>
<name>A0A815EYA2_9BILA</name>
<dbReference type="EMBL" id="CAJOBD010005361">
    <property type="protein sequence ID" value="CAF4028426.1"/>
    <property type="molecule type" value="Genomic_DNA"/>
</dbReference>
<dbReference type="EMBL" id="CAJNOT010002445">
    <property type="protein sequence ID" value="CAF1316342.1"/>
    <property type="molecule type" value="Genomic_DNA"/>
</dbReference>
<dbReference type="SUPFAM" id="SSF48452">
    <property type="entry name" value="TPR-like"/>
    <property type="match status" value="1"/>
</dbReference>
<gene>
    <name evidence="3" type="ORF">JBS370_LOCUS27823</name>
    <name evidence="2" type="ORF">ZHD862_LOCUS28769</name>
</gene>
<evidence type="ECO:0000313" key="3">
    <source>
        <dbReference type="EMBL" id="CAF4028426.1"/>
    </source>
</evidence>
<protein>
    <submittedName>
        <fullName evidence="2">Uncharacterized protein</fullName>
    </submittedName>
</protein>
<dbReference type="PROSITE" id="PS50005">
    <property type="entry name" value="TPR"/>
    <property type="match status" value="1"/>
</dbReference>
<dbReference type="AlphaFoldDB" id="A0A815EYA2"/>
<accession>A0A815EYA2</accession>
<dbReference type="Proteomes" id="UP000663836">
    <property type="component" value="Unassembled WGS sequence"/>
</dbReference>
<evidence type="ECO:0000313" key="2">
    <source>
        <dbReference type="EMBL" id="CAF1316342.1"/>
    </source>
</evidence>
<dbReference type="Proteomes" id="UP000663864">
    <property type="component" value="Unassembled WGS sequence"/>
</dbReference>
<dbReference type="InterPro" id="IPR019734">
    <property type="entry name" value="TPR_rpt"/>
</dbReference>
<dbReference type="PROSITE" id="PS51996">
    <property type="entry name" value="TR_MART"/>
    <property type="match status" value="1"/>
</dbReference>
<dbReference type="Gene3D" id="3.90.176.10">
    <property type="entry name" value="Toxin ADP-ribosyltransferase, Chain A, domain 1"/>
    <property type="match status" value="1"/>
</dbReference>
<sequence length="477" mass="56890">MDEGKHTIWAKEIKKIRCTVSNATQLLTRLHGDIKQFSGRWPLGQKSFQQASTTTSQWYHLFLLVICYRSQNIENSYDEMFDECRAYYGNNTHMIQQIEQFQQTYESSNAIREYTRDSFLYRIVNHALRIQNMETIRKFSPFIRDLHSQLYDYHRKYYRSNEQSIRAVYRGQNLSLDELDYLSSVCKSRNPVITLTTFGSTSFDPEVALNFALAVDRIPCLFEIVITNEYNIQHKHMVEHEQVFANIASLSVMPDEQEVLFSLLTHFRVKHVEYPVNLSDRSWVFVILELITDRKGECSLSHFDIINRIEKETNPQICNDILHMLQVNAENEMKFKHTNWKKWWNKLEYQWGTRLAGQQPLHLIFYDCFTEDKYWSRKAIEMHKDILRSTPEVESHRSSFSFLFERFKSWQKIPTKWIALYEEYLKQFCTTDTEEIIKCLWFAGETYEMIGDKECALECYQKAFDINADDKYQDSCS</sequence>
<keyword evidence="1" id="KW-0802">TPR repeat</keyword>
<feature type="repeat" description="TPR" evidence="1">
    <location>
        <begin position="437"/>
        <end position="470"/>
    </location>
</feature>
<reference evidence="2" key="1">
    <citation type="submission" date="2021-02" db="EMBL/GenBank/DDBJ databases">
        <authorList>
            <person name="Nowell W R."/>
        </authorList>
    </citation>
    <scope>NUCLEOTIDE SEQUENCE</scope>
</reference>